<dbReference type="PROSITE" id="PS51257">
    <property type="entry name" value="PROKAR_LIPOPROTEIN"/>
    <property type="match status" value="1"/>
</dbReference>
<dbReference type="AlphaFoldDB" id="A0A1M7YC39"/>
<dbReference type="STRING" id="1121345.SAMN02745217_02635"/>
<keyword evidence="2" id="KW-0812">Transmembrane</keyword>
<evidence type="ECO:0000313" key="4">
    <source>
        <dbReference type="EMBL" id="SHO50204.1"/>
    </source>
</evidence>
<keyword evidence="2" id="KW-0472">Membrane</keyword>
<feature type="transmembrane region" description="Helical" evidence="2">
    <location>
        <begin position="6"/>
        <end position="26"/>
    </location>
</feature>
<reference evidence="4 5" key="1">
    <citation type="submission" date="2016-12" db="EMBL/GenBank/DDBJ databases">
        <authorList>
            <person name="Song W.-J."/>
            <person name="Kurnit D.M."/>
        </authorList>
    </citation>
    <scope>NUCLEOTIDE SEQUENCE [LARGE SCALE GENOMIC DNA]</scope>
    <source>
        <strain evidence="4 5">DSM 12503</strain>
    </source>
</reference>
<proteinExistence type="predicted"/>
<feature type="domain" description="Bypass of forespore C C-terminal" evidence="3">
    <location>
        <begin position="183"/>
        <end position="237"/>
    </location>
</feature>
<keyword evidence="2" id="KW-1133">Transmembrane helix</keyword>
<dbReference type="InterPro" id="IPR015050">
    <property type="entry name" value="BofC_C"/>
</dbReference>
<name>A0A1M7YC39_9FIRM</name>
<evidence type="ECO:0000259" key="3">
    <source>
        <dbReference type="Pfam" id="PF08955"/>
    </source>
</evidence>
<dbReference type="RefSeq" id="WP_073589316.1">
    <property type="nucleotide sequence ID" value="NZ_FRFD01000007.1"/>
</dbReference>
<evidence type="ECO:0000256" key="2">
    <source>
        <dbReference type="SAM" id="Phobius"/>
    </source>
</evidence>
<dbReference type="Pfam" id="PF08955">
    <property type="entry name" value="BofC_C"/>
    <property type="match status" value="1"/>
</dbReference>
<feature type="region of interest" description="Disordered" evidence="1">
    <location>
        <begin position="59"/>
        <end position="83"/>
    </location>
</feature>
<sequence length="238" mass="26922">MRYKKAVTYFLGFLSIACIFTACYYFSYKQALKEFNENAVERNNDLIKELKEQGYLNNTANAAEAKTTGDNGSTGKEEGSEAGDTAASAVTNAVLPTTQYTLQTYDMKTGSLKEEELPTPSYLIGLNREEVMQYLKEYLADLSLSEFEKGLVSFELISFSKDNIVLRKTYNSDSVEYKYFLKAVDGYIVAYYGDQKTVYNYTGVSVENLALEDRLQLEKGIFVKDLDELYAILENYSS</sequence>
<keyword evidence="5" id="KW-1185">Reference proteome</keyword>
<gene>
    <name evidence="4" type="ORF">SAMN02745217_02635</name>
</gene>
<evidence type="ECO:0000313" key="5">
    <source>
        <dbReference type="Proteomes" id="UP000184612"/>
    </source>
</evidence>
<protein>
    <submittedName>
        <fullName evidence="4">BofC C-terminal domain-containing protein</fullName>
    </submittedName>
</protein>
<evidence type="ECO:0000256" key="1">
    <source>
        <dbReference type="SAM" id="MobiDB-lite"/>
    </source>
</evidence>
<dbReference type="EMBL" id="FRFD01000007">
    <property type="protein sequence ID" value="SHO50204.1"/>
    <property type="molecule type" value="Genomic_DNA"/>
</dbReference>
<organism evidence="4 5">
    <name type="scientific">Anaerocolumna xylanovorans DSM 12503</name>
    <dbReference type="NCBI Taxonomy" id="1121345"/>
    <lineage>
        <taxon>Bacteria</taxon>
        <taxon>Bacillati</taxon>
        <taxon>Bacillota</taxon>
        <taxon>Clostridia</taxon>
        <taxon>Lachnospirales</taxon>
        <taxon>Lachnospiraceae</taxon>
        <taxon>Anaerocolumna</taxon>
    </lineage>
</organism>
<feature type="compositionally biased region" description="Low complexity" evidence="1">
    <location>
        <begin position="59"/>
        <end position="68"/>
    </location>
</feature>
<dbReference type="Proteomes" id="UP000184612">
    <property type="component" value="Unassembled WGS sequence"/>
</dbReference>
<accession>A0A1M7YC39</accession>
<dbReference type="OrthoDB" id="1912898at2"/>